<dbReference type="Proteomes" id="UP001165060">
    <property type="component" value="Unassembled WGS sequence"/>
</dbReference>
<comment type="similarity">
    <text evidence="1">Belongs to the carbon-nitrogen hydrolase superfamily. BTD/VNN family.</text>
</comment>
<feature type="domain" description="CN hydrolase" evidence="3">
    <location>
        <begin position="24"/>
        <end position="278"/>
    </location>
</feature>
<dbReference type="SUPFAM" id="SSF56317">
    <property type="entry name" value="Carbon-nitrogen hydrolase"/>
    <property type="match status" value="1"/>
</dbReference>
<protein>
    <recommendedName>
        <fullName evidence="3">CN hydrolase domain-containing protein</fullName>
    </recommendedName>
</protein>
<organism evidence="4 5">
    <name type="scientific">Tetraparma gracilis</name>
    <dbReference type="NCBI Taxonomy" id="2962635"/>
    <lineage>
        <taxon>Eukaryota</taxon>
        <taxon>Sar</taxon>
        <taxon>Stramenopiles</taxon>
        <taxon>Ochrophyta</taxon>
        <taxon>Bolidophyceae</taxon>
        <taxon>Parmales</taxon>
        <taxon>Triparmaceae</taxon>
        <taxon>Tetraparma</taxon>
    </lineage>
</organism>
<dbReference type="Gene3D" id="3.60.110.10">
    <property type="entry name" value="Carbon-nitrogen hydrolase"/>
    <property type="match status" value="1"/>
</dbReference>
<evidence type="ECO:0000256" key="1">
    <source>
        <dbReference type="ARBA" id="ARBA00008225"/>
    </source>
</evidence>
<proteinExistence type="inferred from homology"/>
<accession>A0ABQ6MDW7</accession>
<dbReference type="InterPro" id="IPR040154">
    <property type="entry name" value="Biotinidase/VNN"/>
</dbReference>
<comment type="caution">
    <text evidence="4">The sequence shown here is derived from an EMBL/GenBank/DDBJ whole genome shotgun (WGS) entry which is preliminary data.</text>
</comment>
<keyword evidence="5" id="KW-1185">Reference proteome</keyword>
<dbReference type="PROSITE" id="PS50263">
    <property type="entry name" value="CN_HYDROLASE"/>
    <property type="match status" value="1"/>
</dbReference>
<evidence type="ECO:0000256" key="2">
    <source>
        <dbReference type="SAM" id="SignalP"/>
    </source>
</evidence>
<dbReference type="InterPro" id="IPR003010">
    <property type="entry name" value="C-N_Hydrolase"/>
</dbReference>
<dbReference type="Pfam" id="PF00795">
    <property type="entry name" value="CN_hydrolase"/>
    <property type="match status" value="1"/>
</dbReference>
<sequence length="278" mass="29148">MPPLHSAFAALLLLASPLACTASYVAATVQYKSSTPSPGSAAASVIEHNLVKYSALTAAAKEDGADIVVFPEWGLFGTDGAVAKRASVEPFCEELDLASPSNSSTLASLISMAAKNSIVVVANICEKVPGAASPRFKDGQLLYNTEVAISAAGEVLAVFHKNHPAEVLTFDKPPTEVVTFTAPTIPGVTFGLIVCFDLLWDSPQDQLLELGATHFPYSVAINTLKPNELSKLYFENWSRRKGAVLLASNLGDTGSGVFQEGRGATSATGEYVLATVDV</sequence>
<feature type="chain" id="PRO_5047046620" description="CN hydrolase domain-containing protein" evidence="2">
    <location>
        <begin position="23"/>
        <end position="278"/>
    </location>
</feature>
<dbReference type="InterPro" id="IPR036526">
    <property type="entry name" value="C-N_Hydrolase_sf"/>
</dbReference>
<evidence type="ECO:0000259" key="3">
    <source>
        <dbReference type="PROSITE" id="PS50263"/>
    </source>
</evidence>
<dbReference type="PANTHER" id="PTHR10609:SF27">
    <property type="entry name" value="CN HYDROLASE DOMAIN-CONTAINING PROTEIN-RELATED"/>
    <property type="match status" value="1"/>
</dbReference>
<evidence type="ECO:0000313" key="5">
    <source>
        <dbReference type="Proteomes" id="UP001165060"/>
    </source>
</evidence>
<evidence type="ECO:0000313" key="4">
    <source>
        <dbReference type="EMBL" id="GMI24496.1"/>
    </source>
</evidence>
<feature type="signal peptide" evidence="2">
    <location>
        <begin position="1"/>
        <end position="22"/>
    </location>
</feature>
<reference evidence="4 5" key="1">
    <citation type="journal article" date="2023" name="Commun. Biol.">
        <title>Genome analysis of Parmales, the sister group of diatoms, reveals the evolutionary specialization of diatoms from phago-mixotrophs to photoautotrophs.</title>
        <authorList>
            <person name="Ban H."/>
            <person name="Sato S."/>
            <person name="Yoshikawa S."/>
            <person name="Yamada K."/>
            <person name="Nakamura Y."/>
            <person name="Ichinomiya M."/>
            <person name="Sato N."/>
            <person name="Blanc-Mathieu R."/>
            <person name="Endo H."/>
            <person name="Kuwata A."/>
            <person name="Ogata H."/>
        </authorList>
    </citation>
    <scope>NUCLEOTIDE SEQUENCE [LARGE SCALE GENOMIC DNA]</scope>
</reference>
<gene>
    <name evidence="4" type="ORF">TeGR_g11311</name>
</gene>
<keyword evidence="2" id="KW-0732">Signal</keyword>
<dbReference type="PANTHER" id="PTHR10609">
    <property type="entry name" value="BIOTINIDASE-RELATED"/>
    <property type="match status" value="1"/>
</dbReference>
<name>A0ABQ6MDW7_9STRA</name>
<dbReference type="EMBL" id="BRYB01002717">
    <property type="protein sequence ID" value="GMI24496.1"/>
    <property type="molecule type" value="Genomic_DNA"/>
</dbReference>